<evidence type="ECO:0000256" key="9">
    <source>
        <dbReference type="ARBA" id="ARBA00023163"/>
    </source>
</evidence>
<evidence type="ECO:0000259" key="14">
    <source>
        <dbReference type="PROSITE" id="PS50950"/>
    </source>
</evidence>
<feature type="compositionally biased region" description="Basic residues" evidence="13">
    <location>
        <begin position="85"/>
        <end position="102"/>
    </location>
</feature>
<dbReference type="InterPro" id="IPR026516">
    <property type="entry name" value="THAP1/10"/>
</dbReference>
<keyword evidence="11" id="KW-0131">Cell cycle</keyword>
<dbReference type="InParanoid" id="D6WG98"/>
<dbReference type="EMBL" id="KQ971329">
    <property type="protein sequence ID" value="EFA01137.2"/>
    <property type="molecule type" value="Genomic_DNA"/>
</dbReference>
<evidence type="ECO:0000256" key="7">
    <source>
        <dbReference type="ARBA" id="ARBA00023054"/>
    </source>
</evidence>
<protein>
    <recommendedName>
        <fullName evidence="14">THAP-type domain-containing protein</fullName>
    </recommendedName>
</protein>
<dbReference type="eggNOG" id="ENOG502SEVU">
    <property type="taxonomic scope" value="Eukaryota"/>
</dbReference>
<dbReference type="InterPro" id="IPR038441">
    <property type="entry name" value="THAP_Znf_sf"/>
</dbReference>
<keyword evidence="8 12" id="KW-0238">DNA-binding</keyword>
<reference evidence="15 16" key="1">
    <citation type="journal article" date="2008" name="Nature">
        <title>The genome of the model beetle and pest Tribolium castaneum.</title>
        <authorList>
            <consortium name="Tribolium Genome Sequencing Consortium"/>
            <person name="Richards S."/>
            <person name="Gibbs R.A."/>
            <person name="Weinstock G.M."/>
            <person name="Brown S.J."/>
            <person name="Denell R."/>
            <person name="Beeman R.W."/>
            <person name="Gibbs R."/>
            <person name="Beeman R.W."/>
            <person name="Brown S.J."/>
            <person name="Bucher G."/>
            <person name="Friedrich M."/>
            <person name="Grimmelikhuijzen C.J."/>
            <person name="Klingler M."/>
            <person name="Lorenzen M."/>
            <person name="Richards S."/>
            <person name="Roth S."/>
            <person name="Schroder R."/>
            <person name="Tautz D."/>
            <person name="Zdobnov E.M."/>
            <person name="Muzny D."/>
            <person name="Gibbs R.A."/>
            <person name="Weinstock G.M."/>
            <person name="Attaway T."/>
            <person name="Bell S."/>
            <person name="Buhay C.J."/>
            <person name="Chandrabose M.N."/>
            <person name="Chavez D."/>
            <person name="Clerk-Blankenburg K.P."/>
            <person name="Cree A."/>
            <person name="Dao M."/>
            <person name="Davis C."/>
            <person name="Chacko J."/>
            <person name="Dinh H."/>
            <person name="Dugan-Rocha S."/>
            <person name="Fowler G."/>
            <person name="Garner T.T."/>
            <person name="Garnes J."/>
            <person name="Gnirke A."/>
            <person name="Hawes A."/>
            <person name="Hernandez J."/>
            <person name="Hines S."/>
            <person name="Holder M."/>
            <person name="Hume J."/>
            <person name="Jhangiani S.N."/>
            <person name="Joshi V."/>
            <person name="Khan Z.M."/>
            <person name="Jackson L."/>
            <person name="Kovar C."/>
            <person name="Kowis A."/>
            <person name="Lee S."/>
            <person name="Lewis L.R."/>
            <person name="Margolis J."/>
            <person name="Morgan M."/>
            <person name="Nazareth L.V."/>
            <person name="Nguyen N."/>
            <person name="Okwuonu G."/>
            <person name="Parker D."/>
            <person name="Richards S."/>
            <person name="Ruiz S.J."/>
            <person name="Santibanez J."/>
            <person name="Savard J."/>
            <person name="Scherer S.E."/>
            <person name="Schneider B."/>
            <person name="Sodergren E."/>
            <person name="Tautz D."/>
            <person name="Vattahil S."/>
            <person name="Villasana D."/>
            <person name="White C.S."/>
            <person name="Wright R."/>
            <person name="Park Y."/>
            <person name="Beeman R.W."/>
            <person name="Lord J."/>
            <person name="Oppert B."/>
            <person name="Lorenzen M."/>
            <person name="Brown S."/>
            <person name="Wang L."/>
            <person name="Savard J."/>
            <person name="Tautz D."/>
            <person name="Richards S."/>
            <person name="Weinstock G."/>
            <person name="Gibbs R.A."/>
            <person name="Liu Y."/>
            <person name="Worley K."/>
            <person name="Weinstock G."/>
            <person name="Elsik C.G."/>
            <person name="Reese J.T."/>
            <person name="Elhaik E."/>
            <person name="Landan G."/>
            <person name="Graur D."/>
            <person name="Arensburger P."/>
            <person name="Atkinson P."/>
            <person name="Beeman R.W."/>
            <person name="Beidler J."/>
            <person name="Brown S.J."/>
            <person name="Demuth J.P."/>
            <person name="Drury D.W."/>
            <person name="Du Y.Z."/>
            <person name="Fujiwara H."/>
            <person name="Lorenzen M."/>
            <person name="Maselli V."/>
            <person name="Osanai M."/>
            <person name="Park Y."/>
            <person name="Robertson H.M."/>
            <person name="Tu Z."/>
            <person name="Wang J.J."/>
            <person name="Wang S."/>
            <person name="Richards S."/>
            <person name="Song H."/>
            <person name="Zhang L."/>
            <person name="Sodergren E."/>
            <person name="Werner D."/>
            <person name="Stanke M."/>
            <person name="Morgenstern B."/>
            <person name="Solovyev V."/>
            <person name="Kosarev P."/>
            <person name="Brown G."/>
            <person name="Chen H.C."/>
            <person name="Ermolaeva O."/>
            <person name="Hlavina W."/>
            <person name="Kapustin Y."/>
            <person name="Kiryutin B."/>
            <person name="Kitts P."/>
            <person name="Maglott D."/>
            <person name="Pruitt K."/>
            <person name="Sapojnikov V."/>
            <person name="Souvorov A."/>
            <person name="Mackey A.J."/>
            <person name="Waterhouse R.M."/>
            <person name="Wyder S."/>
            <person name="Zdobnov E.M."/>
            <person name="Zdobnov E.M."/>
            <person name="Wyder S."/>
            <person name="Kriventseva E.V."/>
            <person name="Kadowaki T."/>
            <person name="Bork P."/>
            <person name="Aranda M."/>
            <person name="Bao R."/>
            <person name="Beermann A."/>
            <person name="Berns N."/>
            <person name="Bolognesi R."/>
            <person name="Bonneton F."/>
            <person name="Bopp D."/>
            <person name="Brown S.J."/>
            <person name="Bucher G."/>
            <person name="Butts T."/>
            <person name="Chaumot A."/>
            <person name="Denell R.E."/>
            <person name="Ferrier D.E."/>
            <person name="Friedrich M."/>
            <person name="Gordon C.M."/>
            <person name="Jindra M."/>
            <person name="Klingler M."/>
            <person name="Lan Q."/>
            <person name="Lattorff H.M."/>
            <person name="Laudet V."/>
            <person name="von Levetsow C."/>
            <person name="Liu Z."/>
            <person name="Lutz R."/>
            <person name="Lynch J.A."/>
            <person name="da Fonseca R.N."/>
            <person name="Posnien N."/>
            <person name="Reuter R."/>
            <person name="Roth S."/>
            <person name="Savard J."/>
            <person name="Schinko J.B."/>
            <person name="Schmitt C."/>
            <person name="Schoppmeier M."/>
            <person name="Schroder R."/>
            <person name="Shippy T.D."/>
            <person name="Simonnet F."/>
            <person name="Marques-Souza H."/>
            <person name="Tautz D."/>
            <person name="Tomoyasu Y."/>
            <person name="Trauner J."/>
            <person name="Van der Zee M."/>
            <person name="Vervoort M."/>
            <person name="Wittkopp N."/>
            <person name="Wimmer E.A."/>
            <person name="Yang X."/>
            <person name="Jones A.K."/>
            <person name="Sattelle D.B."/>
            <person name="Ebert P.R."/>
            <person name="Nelson D."/>
            <person name="Scott J.G."/>
            <person name="Beeman R.W."/>
            <person name="Muthukrishnan S."/>
            <person name="Kramer K.J."/>
            <person name="Arakane Y."/>
            <person name="Beeman R.W."/>
            <person name="Zhu Q."/>
            <person name="Hogenkamp D."/>
            <person name="Dixit R."/>
            <person name="Oppert B."/>
            <person name="Jiang H."/>
            <person name="Zou Z."/>
            <person name="Marshall J."/>
            <person name="Elpidina E."/>
            <person name="Vinokurov K."/>
            <person name="Oppert C."/>
            <person name="Zou Z."/>
            <person name="Evans J."/>
            <person name="Lu Z."/>
            <person name="Zhao P."/>
            <person name="Sumathipala N."/>
            <person name="Altincicek B."/>
            <person name="Vilcinskas A."/>
            <person name="Williams M."/>
            <person name="Hultmark D."/>
            <person name="Hetru C."/>
            <person name="Jiang H."/>
            <person name="Grimmelikhuijzen C.J."/>
            <person name="Hauser F."/>
            <person name="Cazzamali G."/>
            <person name="Williamson M."/>
            <person name="Park Y."/>
            <person name="Li B."/>
            <person name="Tanaka Y."/>
            <person name="Predel R."/>
            <person name="Neupert S."/>
            <person name="Schachtner J."/>
            <person name="Verleyen P."/>
            <person name="Raible F."/>
            <person name="Bork P."/>
            <person name="Friedrich M."/>
            <person name="Walden K.K."/>
            <person name="Robertson H.M."/>
            <person name="Angeli S."/>
            <person name="Foret S."/>
            <person name="Bucher G."/>
            <person name="Schuetz S."/>
            <person name="Maleszka R."/>
            <person name="Wimmer E.A."/>
            <person name="Beeman R.W."/>
            <person name="Lorenzen M."/>
            <person name="Tomoyasu Y."/>
            <person name="Miller S.C."/>
            <person name="Grossmann D."/>
            <person name="Bucher G."/>
        </authorList>
    </citation>
    <scope>NUCLEOTIDE SEQUENCE [LARGE SCALE GENOMIC DNA]</scope>
    <source>
        <strain evidence="15 16">Georgia GA2</strain>
    </source>
</reference>
<feature type="region of interest" description="Disordered" evidence="13">
    <location>
        <begin position="165"/>
        <end position="204"/>
    </location>
</feature>
<dbReference type="HOGENOM" id="CLU_646147_0_0_1"/>
<sequence length="333" mass="37732">MVKSCCAYGCTQRATKKGVTFHAFPRDPALRKKWVIAINRDNFVPTENSRICGKHFQDSDYIIQIGKKRLENDAVPSVFDFSNHFKKPGNKKRKTRARKKLAVKGQPKRQVDKHTPTTSVDYPAEKTASRNALICPKTDFEYQGITTRKRVKKETISFLEVSSNSDLTPEISPKREKRSYHKAGPSTHSSTITASEAGNEQRTEYELPEQTNLNELLVQFLPSCSTSTAFKTEPLVLTQKKAAEVLYKREEKSSREIRSQELPLHGNIKTEPDTDLDGGIKIESCVEVEESILPEVKTEIPDTEEGNPRLVSSHTHFNAKGNTFRFAMSQTWK</sequence>
<keyword evidence="10" id="KW-0539">Nucleus</keyword>
<dbReference type="InterPro" id="IPR006612">
    <property type="entry name" value="THAP_Znf"/>
</dbReference>
<evidence type="ECO:0000256" key="12">
    <source>
        <dbReference type="PROSITE-ProRule" id="PRU00309"/>
    </source>
</evidence>
<evidence type="ECO:0000256" key="3">
    <source>
        <dbReference type="ARBA" id="ARBA00022723"/>
    </source>
</evidence>
<reference evidence="15 16" key="2">
    <citation type="journal article" date="2010" name="Nucleic Acids Res.">
        <title>BeetleBase in 2010: revisions to provide comprehensive genomic information for Tribolium castaneum.</title>
        <authorList>
            <person name="Kim H.S."/>
            <person name="Murphy T."/>
            <person name="Xia J."/>
            <person name="Caragea D."/>
            <person name="Park Y."/>
            <person name="Beeman R.W."/>
            <person name="Lorenzen M.D."/>
            <person name="Butcher S."/>
            <person name="Manak J.R."/>
            <person name="Brown S.J."/>
        </authorList>
    </citation>
    <scope>GENOME REANNOTATION</scope>
    <source>
        <strain evidence="15 16">Georgia GA2</strain>
    </source>
</reference>
<dbReference type="PROSITE" id="PS50950">
    <property type="entry name" value="ZF_THAP"/>
    <property type="match status" value="1"/>
</dbReference>
<keyword evidence="16" id="KW-1185">Reference proteome</keyword>
<dbReference type="Proteomes" id="UP000007266">
    <property type="component" value="Linkage group 3"/>
</dbReference>
<dbReference type="GO" id="GO:0005654">
    <property type="term" value="C:nucleoplasm"/>
    <property type="evidence" value="ECO:0007669"/>
    <property type="project" value="UniProtKB-SubCell"/>
</dbReference>
<keyword evidence="5" id="KW-0862">Zinc</keyword>
<dbReference type="Gene3D" id="6.20.210.20">
    <property type="entry name" value="THAP domain"/>
    <property type="match status" value="1"/>
</dbReference>
<dbReference type="SMART" id="SM00692">
    <property type="entry name" value="DM3"/>
    <property type="match status" value="1"/>
</dbReference>
<dbReference type="AlphaFoldDB" id="D6WG98"/>
<evidence type="ECO:0000313" key="15">
    <source>
        <dbReference type="EMBL" id="EFA01137.2"/>
    </source>
</evidence>
<dbReference type="SMART" id="SM00980">
    <property type="entry name" value="THAP"/>
    <property type="match status" value="1"/>
</dbReference>
<keyword evidence="4 12" id="KW-0863">Zinc-finger</keyword>
<evidence type="ECO:0000256" key="4">
    <source>
        <dbReference type="ARBA" id="ARBA00022771"/>
    </source>
</evidence>
<dbReference type="GO" id="GO:0008270">
    <property type="term" value="F:zinc ion binding"/>
    <property type="evidence" value="ECO:0007669"/>
    <property type="project" value="UniProtKB-KW"/>
</dbReference>
<evidence type="ECO:0000256" key="1">
    <source>
        <dbReference type="ARBA" id="ARBA00004642"/>
    </source>
</evidence>
<accession>D6WG98</accession>
<evidence type="ECO:0000256" key="11">
    <source>
        <dbReference type="ARBA" id="ARBA00023306"/>
    </source>
</evidence>
<evidence type="ECO:0000256" key="5">
    <source>
        <dbReference type="ARBA" id="ARBA00022833"/>
    </source>
</evidence>
<organism evidence="15 16">
    <name type="scientific">Tribolium castaneum</name>
    <name type="common">Red flour beetle</name>
    <dbReference type="NCBI Taxonomy" id="7070"/>
    <lineage>
        <taxon>Eukaryota</taxon>
        <taxon>Metazoa</taxon>
        <taxon>Ecdysozoa</taxon>
        <taxon>Arthropoda</taxon>
        <taxon>Hexapoda</taxon>
        <taxon>Insecta</taxon>
        <taxon>Pterygota</taxon>
        <taxon>Neoptera</taxon>
        <taxon>Endopterygota</taxon>
        <taxon>Coleoptera</taxon>
        <taxon>Polyphaga</taxon>
        <taxon>Cucujiformia</taxon>
        <taxon>Tenebrionidae</taxon>
        <taxon>Tenebrionidae incertae sedis</taxon>
        <taxon>Tribolium</taxon>
    </lineage>
</organism>
<comment type="subcellular location">
    <subcellularLocation>
        <location evidence="1">Nucleus</location>
        <location evidence="1">Nucleoplasm</location>
    </subcellularLocation>
</comment>
<evidence type="ECO:0000256" key="13">
    <source>
        <dbReference type="SAM" id="MobiDB-lite"/>
    </source>
</evidence>
<dbReference type="GO" id="GO:0043565">
    <property type="term" value="F:sequence-specific DNA binding"/>
    <property type="evidence" value="ECO:0007669"/>
    <property type="project" value="InterPro"/>
</dbReference>
<keyword evidence="6" id="KW-0805">Transcription regulation</keyword>
<keyword evidence="7" id="KW-0175">Coiled coil</keyword>
<comment type="similarity">
    <text evidence="2">Belongs to the THAP1 family.</text>
</comment>
<proteinExistence type="inferred from homology"/>
<evidence type="ECO:0000256" key="2">
    <source>
        <dbReference type="ARBA" id="ARBA00006177"/>
    </source>
</evidence>
<dbReference type="PANTHER" id="PTHR46600:SF1">
    <property type="entry name" value="THAP DOMAIN-CONTAINING PROTEIN 1"/>
    <property type="match status" value="1"/>
</dbReference>
<evidence type="ECO:0000256" key="10">
    <source>
        <dbReference type="ARBA" id="ARBA00023242"/>
    </source>
</evidence>
<evidence type="ECO:0000256" key="6">
    <source>
        <dbReference type="ARBA" id="ARBA00023015"/>
    </source>
</evidence>
<name>D6WG98_TRICA</name>
<evidence type="ECO:0000256" key="8">
    <source>
        <dbReference type="ARBA" id="ARBA00023125"/>
    </source>
</evidence>
<gene>
    <name evidence="15" type="primary">AUGUSTUS-3.0.2_10361</name>
    <name evidence="15" type="ORF">TcasGA2_TC010361</name>
</gene>
<dbReference type="PANTHER" id="PTHR46600">
    <property type="entry name" value="THAP DOMAIN-CONTAINING"/>
    <property type="match status" value="1"/>
</dbReference>
<dbReference type="Pfam" id="PF05485">
    <property type="entry name" value="THAP"/>
    <property type="match status" value="1"/>
</dbReference>
<dbReference type="SUPFAM" id="SSF57716">
    <property type="entry name" value="Glucocorticoid receptor-like (DNA-binding domain)"/>
    <property type="match status" value="1"/>
</dbReference>
<keyword evidence="9" id="KW-0804">Transcription</keyword>
<keyword evidence="3" id="KW-0479">Metal-binding</keyword>
<evidence type="ECO:0000313" key="16">
    <source>
        <dbReference type="Proteomes" id="UP000007266"/>
    </source>
</evidence>
<feature type="region of interest" description="Disordered" evidence="13">
    <location>
        <begin position="85"/>
        <end position="121"/>
    </location>
</feature>
<dbReference type="KEGG" id="tca:103314492"/>
<feature type="domain" description="THAP-type" evidence="14">
    <location>
        <begin position="1"/>
        <end position="79"/>
    </location>
</feature>
<feature type="compositionally biased region" description="Polar residues" evidence="13">
    <location>
        <begin position="186"/>
        <end position="198"/>
    </location>
</feature>
<dbReference type="OrthoDB" id="7312725at2759"/>